<organism evidence="5 6">
    <name type="scientific">Candidatus Blautia faecigallinarum</name>
    <dbReference type="NCBI Taxonomy" id="2838488"/>
    <lineage>
        <taxon>Bacteria</taxon>
        <taxon>Bacillati</taxon>
        <taxon>Bacillota</taxon>
        <taxon>Clostridia</taxon>
        <taxon>Lachnospirales</taxon>
        <taxon>Lachnospiraceae</taxon>
        <taxon>Blautia</taxon>
    </lineage>
</organism>
<comment type="caution">
    <text evidence="5">The sequence shown here is derived from an EMBL/GenBank/DDBJ whole genome shotgun (WGS) entry which is preliminary data.</text>
</comment>
<dbReference type="InterPro" id="IPR009057">
    <property type="entry name" value="Homeodomain-like_sf"/>
</dbReference>
<keyword evidence="3" id="KW-0804">Transcription</keyword>
<accession>A0A9D2IT33</accession>
<dbReference type="PROSITE" id="PS01124">
    <property type="entry name" value="HTH_ARAC_FAMILY_2"/>
    <property type="match status" value="1"/>
</dbReference>
<dbReference type="Pfam" id="PF02311">
    <property type="entry name" value="AraC_binding"/>
    <property type="match status" value="1"/>
</dbReference>
<evidence type="ECO:0000259" key="4">
    <source>
        <dbReference type="PROSITE" id="PS01124"/>
    </source>
</evidence>
<dbReference type="Gene3D" id="1.10.10.60">
    <property type="entry name" value="Homeodomain-like"/>
    <property type="match status" value="2"/>
</dbReference>
<evidence type="ECO:0000256" key="1">
    <source>
        <dbReference type="ARBA" id="ARBA00023015"/>
    </source>
</evidence>
<name>A0A9D2IT33_9FIRM</name>
<protein>
    <submittedName>
        <fullName evidence="5">AraC family transcriptional regulator</fullName>
    </submittedName>
</protein>
<evidence type="ECO:0000313" key="6">
    <source>
        <dbReference type="Proteomes" id="UP000824041"/>
    </source>
</evidence>
<evidence type="ECO:0000313" key="5">
    <source>
        <dbReference type="EMBL" id="HIZ22139.1"/>
    </source>
</evidence>
<sequence length="282" mass="32698">MANLLFHMFSDERYMDLSIYQYGYEKCRPLHSYGPFIRNHYLFHYVISGKGTLLTDDKKNHSTEYQLGPGMGFLIEPDYINTYFADREDPWEYTWVEFGGLRAKEILESAGLSSASPVYVPRTPQHGEILKNELLYLSQNPEESPLRQVGRLYFIMDALLEGSTARRKVQGGKLAEFYTREAVTFIEQNYASPITVEDMAQRCNLDRSYFGKIFKDIMGQSPQEFLINYRMTKAASLLKTTDLSIGEISPLVGYSNQLHFSRAFKNVFNVSPREYRQKNKLM</sequence>
<dbReference type="GO" id="GO:0043565">
    <property type="term" value="F:sequence-specific DNA binding"/>
    <property type="evidence" value="ECO:0007669"/>
    <property type="project" value="InterPro"/>
</dbReference>
<dbReference type="InterPro" id="IPR003313">
    <property type="entry name" value="AraC-bd"/>
</dbReference>
<dbReference type="InterPro" id="IPR018060">
    <property type="entry name" value="HTH_AraC"/>
</dbReference>
<reference evidence="5" key="2">
    <citation type="submission" date="2021-04" db="EMBL/GenBank/DDBJ databases">
        <authorList>
            <person name="Gilroy R."/>
        </authorList>
    </citation>
    <scope>NUCLEOTIDE SEQUENCE</scope>
    <source>
        <strain evidence="5">14324</strain>
    </source>
</reference>
<keyword evidence="1" id="KW-0805">Transcription regulation</keyword>
<gene>
    <name evidence="5" type="ORF">IAA21_04980</name>
</gene>
<reference evidence="5" key="1">
    <citation type="journal article" date="2021" name="PeerJ">
        <title>Extensive microbial diversity within the chicken gut microbiome revealed by metagenomics and culture.</title>
        <authorList>
            <person name="Gilroy R."/>
            <person name="Ravi A."/>
            <person name="Getino M."/>
            <person name="Pursley I."/>
            <person name="Horton D.L."/>
            <person name="Alikhan N.F."/>
            <person name="Baker D."/>
            <person name="Gharbi K."/>
            <person name="Hall N."/>
            <person name="Watson M."/>
            <person name="Adriaenssens E.M."/>
            <person name="Foster-Nyarko E."/>
            <person name="Jarju S."/>
            <person name="Secka A."/>
            <person name="Antonio M."/>
            <person name="Oren A."/>
            <person name="Chaudhuri R.R."/>
            <person name="La Ragione R."/>
            <person name="Hildebrand F."/>
            <person name="Pallen M.J."/>
        </authorList>
    </citation>
    <scope>NUCLEOTIDE SEQUENCE</scope>
    <source>
        <strain evidence="5">14324</strain>
    </source>
</reference>
<proteinExistence type="predicted"/>
<dbReference type="Proteomes" id="UP000824041">
    <property type="component" value="Unassembled WGS sequence"/>
</dbReference>
<dbReference type="PANTHER" id="PTHR43280">
    <property type="entry name" value="ARAC-FAMILY TRANSCRIPTIONAL REGULATOR"/>
    <property type="match status" value="1"/>
</dbReference>
<dbReference type="InterPro" id="IPR037923">
    <property type="entry name" value="HTH-like"/>
</dbReference>
<dbReference type="SUPFAM" id="SSF46689">
    <property type="entry name" value="Homeodomain-like"/>
    <property type="match status" value="2"/>
</dbReference>
<evidence type="ECO:0000256" key="3">
    <source>
        <dbReference type="ARBA" id="ARBA00023163"/>
    </source>
</evidence>
<dbReference type="PRINTS" id="PR00032">
    <property type="entry name" value="HTHARAC"/>
</dbReference>
<evidence type="ECO:0000256" key="2">
    <source>
        <dbReference type="ARBA" id="ARBA00023125"/>
    </source>
</evidence>
<dbReference type="Pfam" id="PF12833">
    <property type="entry name" value="HTH_18"/>
    <property type="match status" value="1"/>
</dbReference>
<dbReference type="EMBL" id="DXBU01000067">
    <property type="protein sequence ID" value="HIZ22139.1"/>
    <property type="molecule type" value="Genomic_DNA"/>
</dbReference>
<dbReference type="AlphaFoldDB" id="A0A9D2IT33"/>
<dbReference type="PANTHER" id="PTHR43280:SF2">
    <property type="entry name" value="HTH-TYPE TRANSCRIPTIONAL REGULATOR EXSA"/>
    <property type="match status" value="1"/>
</dbReference>
<dbReference type="SUPFAM" id="SSF51215">
    <property type="entry name" value="Regulatory protein AraC"/>
    <property type="match status" value="1"/>
</dbReference>
<dbReference type="SMART" id="SM00342">
    <property type="entry name" value="HTH_ARAC"/>
    <property type="match status" value="1"/>
</dbReference>
<dbReference type="InterPro" id="IPR020449">
    <property type="entry name" value="Tscrpt_reg_AraC-type_HTH"/>
</dbReference>
<dbReference type="GO" id="GO:0003700">
    <property type="term" value="F:DNA-binding transcription factor activity"/>
    <property type="evidence" value="ECO:0007669"/>
    <property type="project" value="InterPro"/>
</dbReference>
<feature type="domain" description="HTH araC/xylS-type" evidence="4">
    <location>
        <begin position="180"/>
        <end position="278"/>
    </location>
</feature>
<keyword evidence="2" id="KW-0238">DNA-binding</keyword>
<dbReference type="CDD" id="cd06986">
    <property type="entry name" value="cupin_MmsR-like_N"/>
    <property type="match status" value="1"/>
</dbReference>